<keyword evidence="3" id="KW-0378">Hydrolase</keyword>
<keyword evidence="3" id="KW-0347">Helicase</keyword>
<dbReference type="RefSeq" id="WP_390358851.1">
    <property type="nucleotide sequence ID" value="NZ_JBHTKJ010000003.1"/>
</dbReference>
<evidence type="ECO:0000313" key="3">
    <source>
        <dbReference type="EMBL" id="MFD1037083.1"/>
    </source>
</evidence>
<dbReference type="InterPro" id="IPR006935">
    <property type="entry name" value="Helicase/UvrB_N"/>
</dbReference>
<dbReference type="PROSITE" id="PS51192">
    <property type="entry name" value="HELICASE_ATP_BIND_1"/>
    <property type="match status" value="1"/>
</dbReference>
<organism evidence="3 4">
    <name type="scientific">Virgibacillus byunsanensis</name>
    <dbReference type="NCBI Taxonomy" id="570945"/>
    <lineage>
        <taxon>Bacteria</taxon>
        <taxon>Bacillati</taxon>
        <taxon>Bacillota</taxon>
        <taxon>Bacilli</taxon>
        <taxon>Bacillales</taxon>
        <taxon>Bacillaceae</taxon>
        <taxon>Virgibacillus</taxon>
    </lineage>
</organism>
<keyword evidence="1" id="KW-0175">Coiled coil</keyword>
<evidence type="ECO:0000256" key="1">
    <source>
        <dbReference type="SAM" id="Coils"/>
    </source>
</evidence>
<dbReference type="CDD" id="cd18785">
    <property type="entry name" value="SF2_C"/>
    <property type="match status" value="1"/>
</dbReference>
<dbReference type="CDD" id="cd17926">
    <property type="entry name" value="DEXHc_RE"/>
    <property type="match status" value="1"/>
</dbReference>
<protein>
    <submittedName>
        <fullName evidence="3">DEAD/DEAH box helicase family protein</fullName>
    </submittedName>
</protein>
<feature type="domain" description="Helicase ATP-binding" evidence="2">
    <location>
        <begin position="417"/>
        <end position="553"/>
    </location>
</feature>
<dbReference type="InterPro" id="IPR027417">
    <property type="entry name" value="P-loop_NTPase"/>
</dbReference>
<dbReference type="Pfam" id="PF22548">
    <property type="entry name" value="AEP-TOTE"/>
    <property type="match status" value="1"/>
</dbReference>
<dbReference type="InterPro" id="IPR014001">
    <property type="entry name" value="Helicase_ATP-bd"/>
</dbReference>
<gene>
    <name evidence="3" type="ORF">ACFQ3N_01400</name>
</gene>
<dbReference type="PANTHER" id="PTHR47396:SF1">
    <property type="entry name" value="ATP-DEPENDENT HELICASE IRC3-RELATED"/>
    <property type="match status" value="1"/>
</dbReference>
<reference evidence="4" key="1">
    <citation type="journal article" date="2019" name="Int. J. Syst. Evol. Microbiol.">
        <title>The Global Catalogue of Microorganisms (GCM) 10K type strain sequencing project: providing services to taxonomists for standard genome sequencing and annotation.</title>
        <authorList>
            <consortium name="The Broad Institute Genomics Platform"/>
            <consortium name="The Broad Institute Genome Sequencing Center for Infectious Disease"/>
            <person name="Wu L."/>
            <person name="Ma J."/>
        </authorList>
    </citation>
    <scope>NUCLEOTIDE SEQUENCE [LARGE SCALE GENOMIC DNA]</scope>
    <source>
        <strain evidence="4">CCUG 56754</strain>
    </source>
</reference>
<dbReference type="InterPro" id="IPR054347">
    <property type="entry name" value="TOTE_primase"/>
</dbReference>
<dbReference type="PANTHER" id="PTHR47396">
    <property type="entry name" value="TYPE I RESTRICTION ENZYME ECOKI R PROTEIN"/>
    <property type="match status" value="1"/>
</dbReference>
<dbReference type="Pfam" id="PF04851">
    <property type="entry name" value="ResIII"/>
    <property type="match status" value="1"/>
</dbReference>
<keyword evidence="3" id="KW-0067">ATP-binding</keyword>
<dbReference type="Proteomes" id="UP001597040">
    <property type="component" value="Unassembled WGS sequence"/>
</dbReference>
<dbReference type="Gene3D" id="3.40.50.300">
    <property type="entry name" value="P-loop containing nucleotide triphosphate hydrolases"/>
    <property type="match status" value="2"/>
</dbReference>
<dbReference type="InterPro" id="IPR050742">
    <property type="entry name" value="Helicase_Restrict-Modif_Enz"/>
</dbReference>
<accession>A0ABW3LG55</accession>
<dbReference type="SMART" id="SM00487">
    <property type="entry name" value="DEXDc"/>
    <property type="match status" value="1"/>
</dbReference>
<evidence type="ECO:0000259" key="2">
    <source>
        <dbReference type="PROSITE" id="PS51192"/>
    </source>
</evidence>
<dbReference type="GO" id="GO:0004386">
    <property type="term" value="F:helicase activity"/>
    <property type="evidence" value="ECO:0007669"/>
    <property type="project" value="UniProtKB-KW"/>
</dbReference>
<keyword evidence="3" id="KW-0547">Nucleotide-binding</keyword>
<comment type="caution">
    <text evidence="3">The sequence shown here is derived from an EMBL/GenBank/DDBJ whole genome shotgun (WGS) entry which is preliminary data.</text>
</comment>
<name>A0ABW3LG55_9BACI</name>
<dbReference type="SUPFAM" id="SSF52540">
    <property type="entry name" value="P-loop containing nucleoside triphosphate hydrolases"/>
    <property type="match status" value="2"/>
</dbReference>
<proteinExistence type="predicted"/>
<dbReference type="EMBL" id="JBHTKJ010000003">
    <property type="protein sequence ID" value="MFD1037083.1"/>
    <property type="molecule type" value="Genomic_DNA"/>
</dbReference>
<feature type="coiled-coil region" evidence="1">
    <location>
        <begin position="1"/>
        <end position="35"/>
    </location>
</feature>
<keyword evidence="4" id="KW-1185">Reference proteome</keyword>
<sequence length="782" mass="89719">MGNLELQLQKALKENEHLQDENNRLKQLLKHHNIIPTLENKQNDTSKIQSREKKIRSRIELFRDLFKGREDVFAVRWKSKKGKSGYSPAYECKKPTIKCANCPNKKFTSITDQVIYDHLSGKKSIGLYPMLKDGTCYFLAVDFDKKNWKNDATAFIDVCKELDVPASIEISRSGDGCHVWIFFQDAIPAKLARKLGNLLLKRTLEKRYQTGIDSYDRLFPSQDSLPKGGFGNLIALPLQHEPRKNGNSIFVDENFIAYRDQWLYLSEIKKMDKANVEKVIKSYYHMDTSPDVINEYISKQERIPTKLSVICKDSIYIPKEGLPSHFINKIIQLATFNNPAYFKAQAKRLPTYKIPRLIDCSEDQQEHLILPRGLMEELSKLLKENSIELKVEDQTFSGTEISVNFHGQLRTQQVDATEKLLKSPIGILSATTGFGKTVVAASLISKRNVNTLVIVHRKQLMDQWKERLAAFFNIEPSKIGQVGGGKNNAQGNIDIATIQSLNHKGVVKELITKYGQIIVDECHHISAYSFEKVLKKAEATYVHGLTATPTRKDGLHPIMTMQCGPIRFKVNAKEQAKIRPFDHILIGRNTTFKSTVNEEQKNIQNLYAELINDNQRNDMIFNDVLKELDEGSFPIILTERIEHVKLLEAKFKGFAKNIIVLTGGMGKKEGQYKLKRLEELSDDQERLIIATGKYIGEGFDNARLDTMFLVMPISWKGTLQQYVGRLHRLHDKKREVKVYDYVDHKEALFQSMFEKRKKGYKALGYIMEKVGYEGNNQQMKLF</sequence>
<evidence type="ECO:0000313" key="4">
    <source>
        <dbReference type="Proteomes" id="UP001597040"/>
    </source>
</evidence>